<sequence>MKLILPDKSVIELSVQGRSIETILSNQGIDPLTTLISREDEIIPEDTIPDDEDVIRVIRIAHGG</sequence>
<reference evidence="1 2" key="1">
    <citation type="submission" date="2021-06" db="EMBL/GenBank/DDBJ databases">
        <title>Complete genome sequence of the secondary alcohol utilizing methanogen Methanospirillum hungatei strain GP1.</title>
        <authorList>
            <person name="Day L.A."/>
            <person name="Costa K.C."/>
        </authorList>
    </citation>
    <scope>NUCLEOTIDE SEQUENCE [LARGE SCALE GENOMIC DNA]</scope>
    <source>
        <strain evidence="1 2">GP1</strain>
    </source>
</reference>
<protein>
    <recommendedName>
        <fullName evidence="3">Thiamine biosynthesis protein ThiS</fullName>
    </recommendedName>
</protein>
<proteinExistence type="predicted"/>
<evidence type="ECO:0000313" key="1">
    <source>
        <dbReference type="EMBL" id="QXO93961.1"/>
    </source>
</evidence>
<evidence type="ECO:0000313" key="2">
    <source>
        <dbReference type="Proteomes" id="UP000694228"/>
    </source>
</evidence>
<accession>A0A8F5VJ56</accession>
<dbReference type="AlphaFoldDB" id="A0A8F5VJ56"/>
<dbReference type="OrthoDB" id="378771at2157"/>
<dbReference type="Proteomes" id="UP000694228">
    <property type="component" value="Chromosome"/>
</dbReference>
<gene>
    <name evidence="1" type="ORF">KSK55_11530</name>
</gene>
<dbReference type="EMBL" id="CP077107">
    <property type="protein sequence ID" value="QXO93961.1"/>
    <property type="molecule type" value="Genomic_DNA"/>
</dbReference>
<evidence type="ECO:0008006" key="3">
    <source>
        <dbReference type="Google" id="ProtNLM"/>
    </source>
</evidence>
<name>A0A8F5VJ56_METHU</name>
<organism evidence="1 2">
    <name type="scientific">Methanospirillum hungatei</name>
    <dbReference type="NCBI Taxonomy" id="2203"/>
    <lineage>
        <taxon>Archaea</taxon>
        <taxon>Methanobacteriati</taxon>
        <taxon>Methanobacteriota</taxon>
        <taxon>Stenosarchaea group</taxon>
        <taxon>Methanomicrobia</taxon>
        <taxon>Methanomicrobiales</taxon>
        <taxon>Methanospirillaceae</taxon>
        <taxon>Methanospirillum</taxon>
    </lineage>
</organism>